<reference evidence="3 5" key="3">
    <citation type="submission" date="2019-03" db="EMBL/GenBank/DDBJ databases">
        <authorList>
            <consortium name="Pathogen Informatics"/>
        </authorList>
    </citation>
    <scope>NUCLEOTIDE SEQUENCE [LARGE SCALE GENOMIC DNA]</scope>
    <source>
        <strain evidence="3 5">NCTC12282</strain>
    </source>
</reference>
<evidence type="ECO:0000313" key="4">
    <source>
        <dbReference type="Proteomes" id="UP000224974"/>
    </source>
</evidence>
<keyword evidence="1" id="KW-1133">Transmembrane helix</keyword>
<sequence length="265" mass="28005">MDATTTYSVFEILIKSLIIGGLCGFGLGAGAARMFHAPTTQGMGAFRTLGELNSCEGDPASHFSFGLGFFFNAWASSVAAGAFTQDVDHRIIPHWGAAAIMTRNRNVAETLHNPKKMAIACGIVGALVVAFLNTTASAVPASLQTTATNVLVPAANLLVNTVMPVIFWLAAMDAGRRSGFWATLFGGCAQLIMGNAIPGLVLGILIGKGVDDNGWNKVTKTMMVAVIALFVLSGFFRGFDIKLLQSFMIGIPDWLQHVHNVLSGK</sequence>
<feature type="transmembrane region" description="Helical" evidence="1">
    <location>
        <begin position="218"/>
        <end position="239"/>
    </location>
</feature>
<keyword evidence="1" id="KW-0812">Transmembrane</keyword>
<keyword evidence="1" id="KW-0472">Membrane</keyword>
<evidence type="ECO:0000313" key="2">
    <source>
        <dbReference type="EMBL" id="PHI31117.1"/>
    </source>
</evidence>
<protein>
    <recommendedName>
        <fullName evidence="6">DUF4311 domain-containing protein</fullName>
    </recommendedName>
</protein>
<feature type="transmembrane region" description="Helical" evidence="1">
    <location>
        <begin position="117"/>
        <end position="138"/>
    </location>
</feature>
<proteinExistence type="predicted"/>
<evidence type="ECO:0008006" key="6">
    <source>
        <dbReference type="Google" id="ProtNLM"/>
    </source>
</evidence>
<feature type="transmembrane region" description="Helical" evidence="1">
    <location>
        <begin position="12"/>
        <end position="32"/>
    </location>
</feature>
<feature type="transmembrane region" description="Helical" evidence="1">
    <location>
        <begin position="150"/>
        <end position="170"/>
    </location>
</feature>
<evidence type="ECO:0000313" key="5">
    <source>
        <dbReference type="Proteomes" id="UP000373449"/>
    </source>
</evidence>
<gene>
    <name evidence="2" type="ORF">CRN84_18130</name>
    <name evidence="3" type="ORF">NCTC12282_05004</name>
</gene>
<dbReference type="EMBL" id="PDDX01000001">
    <property type="protein sequence ID" value="PHI31117.1"/>
    <property type="molecule type" value="Genomic_DNA"/>
</dbReference>
<dbReference type="RefSeq" id="WP_029094609.1">
    <property type="nucleotide sequence ID" value="NZ_BRLG01000018.1"/>
</dbReference>
<dbReference type="Proteomes" id="UP000373449">
    <property type="component" value="Unassembled WGS sequence"/>
</dbReference>
<dbReference type="STRING" id="1111728.GCA_000427805_01603"/>
<dbReference type="NCBIfam" id="TIGR03580">
    <property type="entry name" value="EF_0832"/>
    <property type="match status" value="1"/>
</dbReference>
<dbReference type="AlphaFoldDB" id="A0A2C6DPH2"/>
<keyword evidence="4" id="KW-1185">Reference proteome</keyword>
<dbReference type="OrthoDB" id="3196492at2"/>
<accession>A0A2C6DPH2</accession>
<reference evidence="2" key="1">
    <citation type="submission" date="2017-09" db="EMBL/GenBank/DDBJ databases">
        <title>FDA dAtabase for Regulatory Grade micrObial Sequences (FDA-ARGOS): Supporting development and validation of Infectious Disease Dx tests.</title>
        <authorList>
            <person name="Minogue T."/>
            <person name="Wolcott M."/>
            <person name="Wasieloski L."/>
            <person name="Aguilar W."/>
            <person name="Moore D."/>
            <person name="Tallon L.J."/>
            <person name="Sadzewicz L."/>
            <person name="Ott S."/>
            <person name="Zhao X."/>
            <person name="Nagaraj S."/>
            <person name="Vavikolanu K."/>
            <person name="Aluvathingal J."/>
            <person name="Nadendla S."/>
            <person name="Sichtig H."/>
        </authorList>
    </citation>
    <scope>NUCLEOTIDE SEQUENCE</scope>
    <source>
        <strain evidence="2">FDAARGOS_387</strain>
    </source>
</reference>
<dbReference type="EMBL" id="CAADJA010000002">
    <property type="protein sequence ID" value="VFS51361.1"/>
    <property type="molecule type" value="Genomic_DNA"/>
</dbReference>
<feature type="transmembrane region" description="Helical" evidence="1">
    <location>
        <begin position="182"/>
        <end position="206"/>
    </location>
</feature>
<dbReference type="InterPro" id="IPR020042">
    <property type="entry name" value="DUF4311"/>
</dbReference>
<name>A0A2C6DPH2_9GAMM</name>
<evidence type="ECO:0000256" key="1">
    <source>
        <dbReference type="SAM" id="Phobius"/>
    </source>
</evidence>
<dbReference type="Pfam" id="PF14188">
    <property type="entry name" value="DUF4311"/>
    <property type="match status" value="1"/>
</dbReference>
<organism evidence="2 4">
    <name type="scientific">Budvicia aquatica</name>
    <dbReference type="NCBI Taxonomy" id="82979"/>
    <lineage>
        <taxon>Bacteria</taxon>
        <taxon>Pseudomonadati</taxon>
        <taxon>Pseudomonadota</taxon>
        <taxon>Gammaproteobacteria</taxon>
        <taxon>Enterobacterales</taxon>
        <taxon>Budviciaceae</taxon>
        <taxon>Budvicia</taxon>
    </lineage>
</organism>
<evidence type="ECO:0000313" key="3">
    <source>
        <dbReference type="EMBL" id="VFS51361.1"/>
    </source>
</evidence>
<reference evidence="4" key="2">
    <citation type="submission" date="2017-09" db="EMBL/GenBank/DDBJ databases">
        <title>FDA dAtabase for Regulatory Grade micrObial Sequences (FDA-ARGOS): Supporting development and validation of Infectious Disease Dx tests.</title>
        <authorList>
            <person name="Minogue T."/>
            <person name="Wolcott M."/>
            <person name="Wasieloski L."/>
            <person name="Aguilar W."/>
            <person name="Moore D."/>
            <person name="Tallon L."/>
            <person name="Sadzewicz L."/>
            <person name="Ott S."/>
            <person name="Zhao X."/>
            <person name="Nagaraj S."/>
            <person name="Vavikolanu K."/>
            <person name="Aluvathingal J."/>
            <person name="Nadendla S."/>
            <person name="Sichtig H."/>
        </authorList>
    </citation>
    <scope>NUCLEOTIDE SEQUENCE [LARGE SCALE GENOMIC DNA]</scope>
    <source>
        <strain evidence="4">FDAARGOS_387</strain>
    </source>
</reference>
<dbReference type="Proteomes" id="UP000224974">
    <property type="component" value="Unassembled WGS sequence"/>
</dbReference>